<protein>
    <recommendedName>
        <fullName evidence="8">oligopeptidase A</fullName>
        <ecNumber evidence="8">3.4.24.70</ecNumber>
    </recommendedName>
</protein>
<dbReference type="Pfam" id="PF19310">
    <property type="entry name" value="TOP_N"/>
    <property type="match status" value="1"/>
</dbReference>
<evidence type="ECO:0000256" key="7">
    <source>
        <dbReference type="ARBA" id="ARBA00024603"/>
    </source>
</evidence>
<keyword evidence="3 9" id="KW-0479">Metal-binding</keyword>
<feature type="domain" description="Peptidase M3A/M3B catalytic" evidence="10">
    <location>
        <begin position="297"/>
        <end position="761"/>
    </location>
</feature>
<comment type="catalytic activity">
    <reaction evidence="7">
        <text>Hydrolysis of oligopeptides, with broad specificity. Gly or Ala commonly occur as P1 or P1' residues, but more distant residues are also important, as is shown by the fact that Z-Gly-Pro-Gly-|-Gly-Pro-Ala is cleaved, but not Z-(Gly)(5).</text>
        <dbReference type="EC" id="3.4.24.70"/>
    </reaction>
</comment>
<evidence type="ECO:0000256" key="3">
    <source>
        <dbReference type="ARBA" id="ARBA00022723"/>
    </source>
</evidence>
<dbReference type="AlphaFoldDB" id="A0A192ZIV4"/>
<evidence type="ECO:0000313" key="12">
    <source>
        <dbReference type="EMBL" id="ANM86862.1"/>
    </source>
</evidence>
<evidence type="ECO:0000256" key="1">
    <source>
        <dbReference type="ARBA" id="ARBA00006040"/>
    </source>
</evidence>
<keyword evidence="4 9" id="KW-0378">Hydrolase</keyword>
<keyword evidence="6 9" id="KW-0482">Metalloprotease</keyword>
<dbReference type="GO" id="GO:0004222">
    <property type="term" value="F:metalloendopeptidase activity"/>
    <property type="evidence" value="ECO:0007669"/>
    <property type="project" value="UniProtKB-EC"/>
</dbReference>
<accession>A0A192ZIV4</accession>
<evidence type="ECO:0000259" key="11">
    <source>
        <dbReference type="Pfam" id="PF19310"/>
    </source>
</evidence>
<dbReference type="EC" id="3.4.24.70" evidence="8"/>
<name>A0A192ZIV4_9EUKA</name>
<dbReference type="InterPro" id="IPR045090">
    <property type="entry name" value="Pept_M3A_M3B"/>
</dbReference>
<gene>
    <name evidence="12" type="primary">OPDA</name>
</gene>
<dbReference type="Gene3D" id="3.40.390.10">
    <property type="entry name" value="Collagenase (Catalytic Domain)"/>
    <property type="match status" value="1"/>
</dbReference>
<dbReference type="Pfam" id="PF01432">
    <property type="entry name" value="Peptidase_M3"/>
    <property type="match status" value="1"/>
</dbReference>
<dbReference type="InterPro" id="IPR024079">
    <property type="entry name" value="MetalloPept_cat_dom_sf"/>
</dbReference>
<dbReference type="InterPro" id="IPR024077">
    <property type="entry name" value="Neurolysin/TOP_dom2"/>
</dbReference>
<dbReference type="InterPro" id="IPR001567">
    <property type="entry name" value="Pept_M3A_M3B_dom"/>
</dbReference>
<comment type="similarity">
    <text evidence="1 9">Belongs to the peptidase M3 family.</text>
</comment>
<reference evidence="12" key="1">
    <citation type="journal article" date="2016" name="Mol. Biol. Evol.">
        <title>Novel hydrogenosomes in the microaerophilic jakobid Stygiella incarcerata.</title>
        <authorList>
            <person name="Leger M.M."/>
            <person name="Eme L."/>
            <person name="Hug L.A."/>
            <person name="Roger A.J."/>
        </authorList>
    </citation>
    <scope>NUCLEOTIDE SEQUENCE</scope>
</reference>
<dbReference type="SUPFAM" id="SSF55486">
    <property type="entry name" value="Metalloproteases ('zincins'), catalytic domain"/>
    <property type="match status" value="1"/>
</dbReference>
<evidence type="ECO:0000256" key="8">
    <source>
        <dbReference type="ARBA" id="ARBA00026100"/>
    </source>
</evidence>
<dbReference type="Gene3D" id="1.10.1370.40">
    <property type="match status" value="1"/>
</dbReference>
<dbReference type="GO" id="GO:0046872">
    <property type="term" value="F:metal ion binding"/>
    <property type="evidence" value="ECO:0007669"/>
    <property type="project" value="UniProtKB-UniRule"/>
</dbReference>
<dbReference type="Gene3D" id="1.10.1370.10">
    <property type="entry name" value="Neurolysin, domain 3"/>
    <property type="match status" value="1"/>
</dbReference>
<dbReference type="GO" id="GO:0006508">
    <property type="term" value="P:proteolysis"/>
    <property type="evidence" value="ECO:0007669"/>
    <property type="project" value="UniProtKB-KW"/>
</dbReference>
<evidence type="ECO:0000256" key="2">
    <source>
        <dbReference type="ARBA" id="ARBA00022670"/>
    </source>
</evidence>
<keyword evidence="2 9" id="KW-0645">Protease</keyword>
<evidence type="ECO:0000259" key="10">
    <source>
        <dbReference type="Pfam" id="PF01432"/>
    </source>
</evidence>
<evidence type="ECO:0000256" key="5">
    <source>
        <dbReference type="ARBA" id="ARBA00022833"/>
    </source>
</evidence>
<dbReference type="CDD" id="cd06456">
    <property type="entry name" value="M3A_DCP"/>
    <property type="match status" value="1"/>
</dbReference>
<sequence>MNKFFSFISSIPSRFRSLPPASRSVIFCVFPIAAAFAFTYSSSHNTSSSSHPTQPTGEMEHPFLSSSFNIPWSHMAAEHVVPDIELAIERCKKSIETICTNHLGEKSDESGSERNVGTFESTFLALESAQEELNRAWTFVDHLDTVMNAPALREAKNAVLPKVTDLFSSIPLNERLYTVMKVFHDECKRTGKIESMSQAQKRLMDETVNDFEKNGANLSQAEKEKLTKMNAELAQLTQKFSENVLDSTNAFEMLIENEEDLRGLPPTAVAAARQSAEEKGHPGKWRLTLHMPSYIPVMKYLDSSEIRRKLWEGMNGVGSGKGETDNTELIWKILDIRRRKAVLLGKKDFADFVLERRMAKNGARVDEFVSDLHDKIDGFFKKEVRELEEYVAAKTGKEEAEELEPWDLTYWAEKMRIEKYDLDDEALRPYFAVESVVSGLFKIFETLYGLEIRPHPTVDDGGDFEVWHKDVKCFDVFDVVGVKEDGTRDLKHRGSFYADFHPREGKRSGAWMNHLITGAHGEPHSGLICANISPPVNGKPALVTHDEVETLFHEAGHLMHHLLGDVEIKSLNGIHIAWDAVELPSQIMENWCWERESVDMFAKHFETNELIPQDLFDRMIAAKNFRAASFMMRQLSFGKMDIYLHMHVDKYEGDLDDIIDKVTETYVPRTKTKAPSLIRRFNHLFSDSVGYAAAYYSYMWAEVLDADAFSKFKKEGIMNPAVGKKFRDCFLSKGNLDDPDVLFRDFMGRDADPTALLRRAGLLVDGQK</sequence>
<dbReference type="PANTHER" id="PTHR43660">
    <property type="entry name" value="DIPEPTIDYL CARBOXYPEPTIDASE"/>
    <property type="match status" value="1"/>
</dbReference>
<evidence type="ECO:0000256" key="6">
    <source>
        <dbReference type="ARBA" id="ARBA00023049"/>
    </source>
</evidence>
<dbReference type="PANTHER" id="PTHR43660:SF1">
    <property type="entry name" value="DIPEPTIDYL CARBOXYPEPTIDASE"/>
    <property type="match status" value="1"/>
</dbReference>
<proteinExistence type="evidence at transcript level"/>
<dbReference type="InterPro" id="IPR045666">
    <property type="entry name" value="OpdA_N"/>
</dbReference>
<keyword evidence="5 9" id="KW-0862">Zinc</keyword>
<evidence type="ECO:0000256" key="4">
    <source>
        <dbReference type="ARBA" id="ARBA00022801"/>
    </source>
</evidence>
<comment type="cofactor">
    <cofactor evidence="9">
        <name>Zn(2+)</name>
        <dbReference type="ChEBI" id="CHEBI:29105"/>
    </cofactor>
    <text evidence="9">Binds 1 zinc ion.</text>
</comment>
<organism evidence="12">
    <name type="scientific">Stygiella incarcerata</name>
    <dbReference type="NCBI Taxonomy" id="1712417"/>
    <lineage>
        <taxon>Eukaryota</taxon>
        <taxon>Discoba</taxon>
        <taxon>Jakobida</taxon>
        <taxon>Andalucina</taxon>
        <taxon>Stygiellidae</taxon>
        <taxon>Stygiella</taxon>
    </lineage>
</organism>
<feature type="domain" description="Oligopeptidase A N-terminal" evidence="11">
    <location>
        <begin position="118"/>
        <end position="222"/>
    </location>
</feature>
<dbReference type="EMBL" id="KT984642">
    <property type="protein sequence ID" value="ANM86862.1"/>
    <property type="molecule type" value="mRNA"/>
</dbReference>
<evidence type="ECO:0000256" key="9">
    <source>
        <dbReference type="RuleBase" id="RU003435"/>
    </source>
</evidence>
<dbReference type="InterPro" id="IPR034005">
    <property type="entry name" value="M3A_DCP"/>
</dbReference>